<evidence type="ECO:0000256" key="1">
    <source>
        <dbReference type="ARBA" id="ARBA00022723"/>
    </source>
</evidence>
<feature type="compositionally biased region" description="Basic and acidic residues" evidence="2">
    <location>
        <begin position="341"/>
        <end position="356"/>
    </location>
</feature>
<dbReference type="STRING" id="1531966.A0A0A1TL71"/>
<gene>
    <name evidence="5" type="ORF">VHEMI07200</name>
</gene>
<evidence type="ECO:0000256" key="3">
    <source>
        <dbReference type="SAM" id="SignalP"/>
    </source>
</evidence>
<reference evidence="5 6" key="1">
    <citation type="journal article" date="2015" name="Genome Announc.">
        <title>Draft Genome Sequence and Gene Annotation of the Entomopathogenic Fungus Verticillium hemipterigenum.</title>
        <authorList>
            <person name="Horn F."/>
            <person name="Habel A."/>
            <person name="Scharf D.H."/>
            <person name="Dworschak J."/>
            <person name="Brakhage A.A."/>
            <person name="Guthke R."/>
            <person name="Hertweck C."/>
            <person name="Linde J."/>
        </authorList>
    </citation>
    <scope>NUCLEOTIDE SEQUENCE [LARGE SCALE GENOMIC DNA]</scope>
</reference>
<feature type="region of interest" description="Disordered" evidence="2">
    <location>
        <begin position="338"/>
        <end position="361"/>
    </location>
</feature>
<feature type="region of interest" description="Disordered" evidence="2">
    <location>
        <begin position="562"/>
        <end position="613"/>
    </location>
</feature>
<feature type="chain" id="PRO_5001979835" description="Tyrosinase copper-binding domain-containing protein" evidence="3">
    <location>
        <begin position="18"/>
        <end position="613"/>
    </location>
</feature>
<dbReference type="HOGENOM" id="CLU_013691_2_0_1"/>
<dbReference type="InterPro" id="IPR008922">
    <property type="entry name" value="Di-copper_centre_dom_sf"/>
</dbReference>
<accession>A0A0A1TL71</accession>
<feature type="signal peptide" evidence="3">
    <location>
        <begin position="1"/>
        <end position="17"/>
    </location>
</feature>
<dbReference type="OrthoDB" id="6132182at2759"/>
<dbReference type="PRINTS" id="PR00092">
    <property type="entry name" value="TYROSINASE"/>
</dbReference>
<proteinExistence type="predicted"/>
<dbReference type="AlphaFoldDB" id="A0A0A1TL71"/>
<feature type="compositionally biased region" description="Pro residues" evidence="2">
    <location>
        <begin position="578"/>
        <end position="590"/>
    </location>
</feature>
<dbReference type="SUPFAM" id="SSF48056">
    <property type="entry name" value="Di-copper centre-containing domain"/>
    <property type="match status" value="1"/>
</dbReference>
<protein>
    <recommendedName>
        <fullName evidence="4">Tyrosinase copper-binding domain-containing protein</fullName>
    </recommendedName>
</protein>
<evidence type="ECO:0000313" key="6">
    <source>
        <dbReference type="Proteomes" id="UP000039046"/>
    </source>
</evidence>
<dbReference type="EMBL" id="CDHN01000003">
    <property type="protein sequence ID" value="CEJ91493.1"/>
    <property type="molecule type" value="Genomic_DNA"/>
</dbReference>
<dbReference type="Pfam" id="PF00264">
    <property type="entry name" value="Tyrosinase"/>
    <property type="match status" value="1"/>
</dbReference>
<dbReference type="GO" id="GO:0046872">
    <property type="term" value="F:metal ion binding"/>
    <property type="evidence" value="ECO:0007669"/>
    <property type="project" value="UniProtKB-KW"/>
</dbReference>
<keyword evidence="3" id="KW-0732">Signal</keyword>
<sequence>MLPKAVVLSFLLASVGAQQLNVVGTWPEMLDGQPNKDWVPMRENINKLQTEAGPKWDLYIQSIQAMYDANEADPLSFFRTGAIHGRPIMEWGNTGGPVEGQDPKYYCPHGEILFLPWHRPYMVLFEQTMNAHAQRIAATYPEDVRATYQKAADSLRMPFWDWGSDSAVPQAMLPATHKIKISKDGKLQEADVPNPLSTYVFPQSVVDQKYGRFNASNGRIEYCPAPNRFPETANTAIKRSNFGKQVYDVFTRAKDFDSFGTVATRGSINIESVHNRVHREGACGGQFFGADTTAMSMLFWLHHANMDRLWAYWQHMMPEEATVKNDFREKGRFAARAGSRGSKDSLLHPFRKEDGTMHTPDSVKSIEDFGYTYEGLEYWEKSPEQMKKEATAIINRLYGPPQNRRRSARPKTSYYAKIHVEASELERPCDIVVTMKGQGAGTMVVMEYPSEGELNGGFSIDDAMKSNMRMFSMQAGVDKEKLFQQGVDVSIITANGTSLNISSIPSLSVEIEEVHITPPTDVTELPKVHNGRVYKDIQVHDDENAELVKPDEAFIEELLAEETMEGENLDQPAVEQPTPEPKPLPSPIPEAQPSSVTKPLLDMAPEQPAPVTQ</sequence>
<dbReference type="InterPro" id="IPR050316">
    <property type="entry name" value="Tyrosinase/Hemocyanin"/>
</dbReference>
<dbReference type="GO" id="GO:0016491">
    <property type="term" value="F:oxidoreductase activity"/>
    <property type="evidence" value="ECO:0007669"/>
    <property type="project" value="InterPro"/>
</dbReference>
<evidence type="ECO:0000259" key="4">
    <source>
        <dbReference type="PROSITE" id="PS00497"/>
    </source>
</evidence>
<dbReference type="InterPro" id="IPR002227">
    <property type="entry name" value="Tyrosinase_Cu-bd"/>
</dbReference>
<organism evidence="5 6">
    <name type="scientific">[Torrubiella] hemipterigena</name>
    <dbReference type="NCBI Taxonomy" id="1531966"/>
    <lineage>
        <taxon>Eukaryota</taxon>
        <taxon>Fungi</taxon>
        <taxon>Dikarya</taxon>
        <taxon>Ascomycota</taxon>
        <taxon>Pezizomycotina</taxon>
        <taxon>Sordariomycetes</taxon>
        <taxon>Hypocreomycetidae</taxon>
        <taxon>Hypocreales</taxon>
        <taxon>Clavicipitaceae</taxon>
        <taxon>Clavicipitaceae incertae sedis</taxon>
        <taxon>'Torrubiella' clade</taxon>
    </lineage>
</organism>
<keyword evidence="6" id="KW-1185">Reference proteome</keyword>
<dbReference type="PANTHER" id="PTHR11474">
    <property type="entry name" value="TYROSINASE FAMILY MEMBER"/>
    <property type="match status" value="1"/>
</dbReference>
<name>A0A0A1TL71_9HYPO</name>
<dbReference type="Proteomes" id="UP000039046">
    <property type="component" value="Unassembled WGS sequence"/>
</dbReference>
<keyword evidence="1" id="KW-0479">Metal-binding</keyword>
<dbReference type="PROSITE" id="PS00497">
    <property type="entry name" value="TYROSINASE_1"/>
    <property type="match status" value="1"/>
</dbReference>
<dbReference type="Gene3D" id="1.10.1280.10">
    <property type="entry name" value="Di-copper center containing domain from catechol oxidase"/>
    <property type="match status" value="1"/>
</dbReference>
<feature type="domain" description="Tyrosinase copper-binding" evidence="4">
    <location>
        <begin position="109"/>
        <end position="126"/>
    </location>
</feature>
<evidence type="ECO:0000313" key="5">
    <source>
        <dbReference type="EMBL" id="CEJ91493.1"/>
    </source>
</evidence>
<evidence type="ECO:0000256" key="2">
    <source>
        <dbReference type="SAM" id="MobiDB-lite"/>
    </source>
</evidence>
<dbReference type="PANTHER" id="PTHR11474:SF131">
    <property type="entry name" value="TYROSINASE COPPER-BINDING DOMAIN-CONTAINING PROTEIN"/>
    <property type="match status" value="1"/>
</dbReference>